<sequence length="52" mass="5942">RNFDKLGKTEYQKLAEKYGASYLVLSSKISLGLSKTYDNNQYSVYQLGDSQK</sequence>
<name>A0A382G7W6_9ZZZZ</name>
<gene>
    <name evidence="1" type="ORF">METZ01_LOCUS223853</name>
</gene>
<proteinExistence type="predicted"/>
<dbReference type="EMBL" id="UINC01053910">
    <property type="protein sequence ID" value="SVB70999.1"/>
    <property type="molecule type" value="Genomic_DNA"/>
</dbReference>
<organism evidence="1">
    <name type="scientific">marine metagenome</name>
    <dbReference type="NCBI Taxonomy" id="408172"/>
    <lineage>
        <taxon>unclassified sequences</taxon>
        <taxon>metagenomes</taxon>
        <taxon>ecological metagenomes</taxon>
    </lineage>
</organism>
<reference evidence="1" key="1">
    <citation type="submission" date="2018-05" db="EMBL/GenBank/DDBJ databases">
        <authorList>
            <person name="Lanie J.A."/>
            <person name="Ng W.-L."/>
            <person name="Kazmierczak K.M."/>
            <person name="Andrzejewski T.M."/>
            <person name="Davidsen T.M."/>
            <person name="Wayne K.J."/>
            <person name="Tettelin H."/>
            <person name="Glass J.I."/>
            <person name="Rusch D."/>
            <person name="Podicherti R."/>
            <person name="Tsui H.-C.T."/>
            <person name="Winkler M.E."/>
        </authorList>
    </citation>
    <scope>NUCLEOTIDE SEQUENCE</scope>
</reference>
<evidence type="ECO:0000313" key="1">
    <source>
        <dbReference type="EMBL" id="SVB70999.1"/>
    </source>
</evidence>
<accession>A0A382G7W6</accession>
<protein>
    <submittedName>
        <fullName evidence="1">Uncharacterized protein</fullName>
    </submittedName>
</protein>
<dbReference type="AlphaFoldDB" id="A0A382G7W6"/>
<feature type="non-terminal residue" evidence="1">
    <location>
        <position position="1"/>
    </location>
</feature>